<evidence type="ECO:0000313" key="2">
    <source>
        <dbReference type="Proteomes" id="UP001377168"/>
    </source>
</evidence>
<reference evidence="1" key="1">
    <citation type="submission" date="2024-03" db="EMBL/GenBank/DDBJ databases">
        <title>Novel Streptomyces species of biotechnological and ecological value are a feature of Machair soil.</title>
        <authorList>
            <person name="Prole J.R."/>
            <person name="Goodfellow M."/>
            <person name="Allenby N."/>
            <person name="Ward A.C."/>
        </authorList>
    </citation>
    <scope>NUCLEOTIDE SEQUENCE</scope>
    <source>
        <strain evidence="1">MS2.AVA.5</strain>
    </source>
</reference>
<dbReference type="EMBL" id="JBBKAJ010000012">
    <property type="protein sequence ID" value="MEJ8632301.1"/>
    <property type="molecule type" value="Genomic_DNA"/>
</dbReference>
<dbReference type="Proteomes" id="UP001377168">
    <property type="component" value="Unassembled WGS sequence"/>
</dbReference>
<protein>
    <submittedName>
        <fullName evidence="1">Uncharacterized protein</fullName>
    </submittedName>
</protein>
<organism evidence="1 2">
    <name type="scientific">Streptomyces achmelvichensis</name>
    <dbReference type="NCBI Taxonomy" id="3134111"/>
    <lineage>
        <taxon>Bacteria</taxon>
        <taxon>Bacillati</taxon>
        <taxon>Actinomycetota</taxon>
        <taxon>Actinomycetes</taxon>
        <taxon>Kitasatosporales</taxon>
        <taxon>Streptomycetaceae</taxon>
        <taxon>Streptomyces</taxon>
    </lineage>
</organism>
<name>A0ACC6PLW2_9ACTN</name>
<sequence length="351" mass="39494">MSDRSSWESRKLRYWSECSGQSRRTGLRTSHPAPDASPAQARLESLVLEQLGTPPDLCAHPFGITSLSSATTSLILHLDAYMGHKRYSLPEHYLSRLLPAAPAPGSSDDPHGIPGLRMSGIEAGGRQLHLYMEKDPGQTATLVLALPKGLTEGWADIERRHRRWCDDNGLRPLWTAPQLDGVESRYLSAYPSLECSRARRAAVGSALLQRIALFHTVTAFYRVLCWDDGGSWKIDARTAHPRARWHDQLLQLLCHQRWGLPVSVAHRFCRCAEPDTPYQRGHTCDFYFNGHTTGNADPIYLRIHASPEGHDYDRQITTLRRVGAPAGWMARAFPEHAVQHHDRHCQAERLP</sequence>
<gene>
    <name evidence="1" type="ORF">WKI67_02360</name>
</gene>
<accession>A0ACC6PLW2</accession>
<evidence type="ECO:0000313" key="1">
    <source>
        <dbReference type="EMBL" id="MEJ8632301.1"/>
    </source>
</evidence>
<comment type="caution">
    <text evidence="1">The sequence shown here is derived from an EMBL/GenBank/DDBJ whole genome shotgun (WGS) entry which is preliminary data.</text>
</comment>
<keyword evidence="2" id="KW-1185">Reference proteome</keyword>
<proteinExistence type="predicted"/>